<protein>
    <submittedName>
        <fullName evidence="1">Uncharacterized protein</fullName>
    </submittedName>
</protein>
<comment type="caution">
    <text evidence="1">The sequence shown here is derived from an EMBL/GenBank/DDBJ whole genome shotgun (WGS) entry which is preliminary data.</text>
</comment>
<evidence type="ECO:0000313" key="2">
    <source>
        <dbReference type="Proteomes" id="UP001057402"/>
    </source>
</evidence>
<accession>A0ACB9LKE2</accession>
<reference evidence="2" key="1">
    <citation type="journal article" date="2023" name="Front. Plant Sci.">
        <title>Chromosomal-level genome assembly of Melastoma candidum provides insights into trichome evolution.</title>
        <authorList>
            <person name="Zhong Y."/>
            <person name="Wu W."/>
            <person name="Sun C."/>
            <person name="Zou P."/>
            <person name="Liu Y."/>
            <person name="Dai S."/>
            <person name="Zhou R."/>
        </authorList>
    </citation>
    <scope>NUCLEOTIDE SEQUENCE [LARGE SCALE GENOMIC DNA]</scope>
</reference>
<proteinExistence type="predicted"/>
<evidence type="ECO:0000313" key="1">
    <source>
        <dbReference type="EMBL" id="KAI4311135.1"/>
    </source>
</evidence>
<name>A0ACB9LKE2_9MYRT</name>
<keyword evidence="2" id="KW-1185">Reference proteome</keyword>
<dbReference type="Proteomes" id="UP001057402">
    <property type="component" value="Chromosome 11"/>
</dbReference>
<sequence>MGVVSYESEHTTSIPPQKLFKAFIVDADNLIPKVLPDAFKSIKILEGNGGPGTIKVITFGEGTTYKTTKHRVEALDETSLTYSYSIIEGDVLSTVLEKVTNDIKIEAGPDGGSLIKTTSKYYTIGDAEISHEQIKSGKEKASALFKAIEAYVLSHPDEY</sequence>
<dbReference type="EMBL" id="CM042890">
    <property type="protein sequence ID" value="KAI4311135.1"/>
    <property type="molecule type" value="Genomic_DNA"/>
</dbReference>
<gene>
    <name evidence="1" type="ORF">MLD38_036055</name>
</gene>
<organism evidence="1 2">
    <name type="scientific">Melastoma candidum</name>
    <dbReference type="NCBI Taxonomy" id="119954"/>
    <lineage>
        <taxon>Eukaryota</taxon>
        <taxon>Viridiplantae</taxon>
        <taxon>Streptophyta</taxon>
        <taxon>Embryophyta</taxon>
        <taxon>Tracheophyta</taxon>
        <taxon>Spermatophyta</taxon>
        <taxon>Magnoliopsida</taxon>
        <taxon>eudicotyledons</taxon>
        <taxon>Gunneridae</taxon>
        <taxon>Pentapetalae</taxon>
        <taxon>rosids</taxon>
        <taxon>malvids</taxon>
        <taxon>Myrtales</taxon>
        <taxon>Melastomataceae</taxon>
        <taxon>Melastomatoideae</taxon>
        <taxon>Melastomateae</taxon>
        <taxon>Melastoma</taxon>
    </lineage>
</organism>